<evidence type="ECO:0008006" key="3">
    <source>
        <dbReference type="Google" id="ProtNLM"/>
    </source>
</evidence>
<dbReference type="EMBL" id="JNBS01001059">
    <property type="protein sequence ID" value="OQS02904.1"/>
    <property type="molecule type" value="Genomic_DNA"/>
</dbReference>
<protein>
    <recommendedName>
        <fullName evidence="3">C2 domain-containing protein</fullName>
    </recommendedName>
</protein>
<gene>
    <name evidence="1" type="ORF">THRCLA_04783</name>
</gene>
<evidence type="ECO:0000313" key="2">
    <source>
        <dbReference type="Proteomes" id="UP000243217"/>
    </source>
</evidence>
<dbReference type="OrthoDB" id="72441at2759"/>
<dbReference type="AlphaFoldDB" id="A0A1V9ZY19"/>
<evidence type="ECO:0000313" key="1">
    <source>
        <dbReference type="EMBL" id="OQS02904.1"/>
    </source>
</evidence>
<sequence length="165" mass="19046">MSTLIKGRSSSPRLLRCQVERITHATNVSCFSSLPHRLLVITKLRGYGTKNRSFETTRLPQSSTTDIVLWDHEIYDFHLTEAEMFTRVLEFVVVQVNCVGVESIVGSAKLPLSEFEMTGDRTIHSKHLRLDHIEADLRLHINIDLWNENDEAAAIENDVWEHERY</sequence>
<proteinExistence type="predicted"/>
<reference evidence="1 2" key="1">
    <citation type="journal article" date="2014" name="Genome Biol. Evol.">
        <title>The secreted proteins of Achlya hypogyna and Thraustotheca clavata identify the ancestral oomycete secretome and reveal gene acquisitions by horizontal gene transfer.</title>
        <authorList>
            <person name="Misner I."/>
            <person name="Blouin N."/>
            <person name="Leonard G."/>
            <person name="Richards T.A."/>
            <person name="Lane C.E."/>
        </authorList>
    </citation>
    <scope>NUCLEOTIDE SEQUENCE [LARGE SCALE GENOMIC DNA]</scope>
    <source>
        <strain evidence="1 2">ATCC 34112</strain>
    </source>
</reference>
<comment type="caution">
    <text evidence="1">The sequence shown here is derived from an EMBL/GenBank/DDBJ whole genome shotgun (WGS) entry which is preliminary data.</text>
</comment>
<name>A0A1V9ZY19_9STRA</name>
<feature type="non-terminal residue" evidence="1">
    <location>
        <position position="165"/>
    </location>
</feature>
<keyword evidence="2" id="KW-1185">Reference proteome</keyword>
<dbReference type="Proteomes" id="UP000243217">
    <property type="component" value="Unassembled WGS sequence"/>
</dbReference>
<dbReference type="SUPFAM" id="SSF49562">
    <property type="entry name" value="C2 domain (Calcium/lipid-binding domain, CaLB)"/>
    <property type="match status" value="1"/>
</dbReference>
<organism evidence="1 2">
    <name type="scientific">Thraustotheca clavata</name>
    <dbReference type="NCBI Taxonomy" id="74557"/>
    <lineage>
        <taxon>Eukaryota</taxon>
        <taxon>Sar</taxon>
        <taxon>Stramenopiles</taxon>
        <taxon>Oomycota</taxon>
        <taxon>Saprolegniomycetes</taxon>
        <taxon>Saprolegniales</taxon>
        <taxon>Achlyaceae</taxon>
        <taxon>Thraustotheca</taxon>
    </lineage>
</organism>
<dbReference type="InterPro" id="IPR035892">
    <property type="entry name" value="C2_domain_sf"/>
</dbReference>
<accession>A0A1V9ZY19</accession>